<keyword evidence="5" id="KW-0633">Potassium transport</keyword>
<feature type="transmembrane region" description="Helical" evidence="11">
    <location>
        <begin position="31"/>
        <end position="49"/>
    </location>
</feature>
<dbReference type="PROSITE" id="PS51201">
    <property type="entry name" value="RCK_N"/>
    <property type="match status" value="1"/>
</dbReference>
<feature type="transmembrane region" description="Helical" evidence="11">
    <location>
        <begin position="269"/>
        <end position="288"/>
    </location>
</feature>
<dbReference type="InterPro" id="IPR004771">
    <property type="entry name" value="K/H_exchanger"/>
</dbReference>
<evidence type="ECO:0000256" key="10">
    <source>
        <dbReference type="ARBA" id="ARBA00023136"/>
    </source>
</evidence>
<dbReference type="RefSeq" id="WP_185978604.1">
    <property type="nucleotide sequence ID" value="NZ_JACBGI020000018.1"/>
</dbReference>
<reference evidence="14 15" key="2">
    <citation type="submission" date="2020-11" db="EMBL/GenBank/DDBJ databases">
        <title>Sulfur oxidizing isolate from Hospital Hole Sinkhole.</title>
        <authorList>
            <person name="Scott K.M."/>
        </authorList>
    </citation>
    <scope>NUCLEOTIDE SEQUENCE [LARGE SCALE GENOMIC DNA]</scope>
    <source>
        <strain evidence="14 15">HH1</strain>
    </source>
</reference>
<dbReference type="Proteomes" id="UP001193680">
    <property type="component" value="Unassembled WGS sequence"/>
</dbReference>
<proteinExistence type="inferred from homology"/>
<evidence type="ECO:0000259" key="12">
    <source>
        <dbReference type="PROSITE" id="PS51201"/>
    </source>
</evidence>
<reference evidence="14 15" key="1">
    <citation type="submission" date="2020-06" db="EMBL/GenBank/DDBJ databases">
        <authorList>
            <person name="Scott K."/>
        </authorList>
    </citation>
    <scope>NUCLEOTIDE SEQUENCE [LARGE SCALE GENOMIC DNA]</scope>
    <source>
        <strain evidence="14 15">HH1</strain>
    </source>
</reference>
<feature type="transmembrane region" description="Helical" evidence="11">
    <location>
        <begin position="114"/>
        <end position="135"/>
    </location>
</feature>
<evidence type="ECO:0000256" key="9">
    <source>
        <dbReference type="ARBA" id="ARBA00023065"/>
    </source>
</evidence>
<evidence type="ECO:0000256" key="1">
    <source>
        <dbReference type="ARBA" id="ARBA00004141"/>
    </source>
</evidence>
<evidence type="ECO:0000313" key="15">
    <source>
        <dbReference type="Proteomes" id="UP001193680"/>
    </source>
</evidence>
<name>A0ABS0C047_9GAMM</name>
<keyword evidence="7" id="KW-0630">Potassium</keyword>
<sequence>MQDHLLFHIVLLLVIAVVVVSISRRMHFPPILGYIFVGMIVGPYGFGWIQKEENISLLAEFGIVFLLFAIGLEFSMSQMLSMRRQVFGLGSLQVLATALLIFFLGWLAGLDNNTGIVIAGAFALSSTAIVIKQLTEQSEIHSRHGRSILGILIFQDIMAIPLLILIPTLAMNNGNDSALALSMAIAFLKGVAAVVVMHLLGRYLLRPLFHEVASSKSQELFTLTVLTVALSAAALTEEMGLSMTLGAFLAGMMLSETEYRHQIESDIRPFQDILLGLFFVTVGMLISIDLIIQHFWIILALTVVIFAVKGVVIYWSARLFQKEPGVAARISLSLAQVGEFGLVLMTLAFTYDLLPEEEGNILLTAAVLTMVIAPFMVKFNGKIAKILHRTSYRDNTENEETIKSHNPHLSNHVILCGFGRVGQTVGRFLHNANENFIALDMDILRVNEARAAGENVFYGDSSKQTILQSSAIDKAKIVMITFSDYHGALKVLKTIRHLNSEIPVLVRSLDDKHVNELIAAGANEVIPDTFESSIMLSSHLLLLIGKSPRQVLKQTRDIRRDRYRLLESFYPGEDDTSSLQEHQLMKGVIHSVALGEEAYAIGKRLGDIPLASFEVQVDAIKRGHVRGENPSEETRLRQEDHVILSGLPEAIDEAERYLLTGRMPKKLQESEAAEAS</sequence>
<organism evidence="14 15">
    <name type="scientific">Thiomicrorhabdus heinhorstiae</name>
    <dbReference type="NCBI Taxonomy" id="2748010"/>
    <lineage>
        <taxon>Bacteria</taxon>
        <taxon>Pseudomonadati</taxon>
        <taxon>Pseudomonadota</taxon>
        <taxon>Gammaproteobacteria</taxon>
        <taxon>Thiotrichales</taxon>
        <taxon>Piscirickettsiaceae</taxon>
        <taxon>Thiomicrorhabdus</taxon>
    </lineage>
</organism>
<evidence type="ECO:0000256" key="2">
    <source>
        <dbReference type="ARBA" id="ARBA00005551"/>
    </source>
</evidence>
<comment type="caution">
    <text evidence="14">The sequence shown here is derived from an EMBL/GenBank/DDBJ whole genome shotgun (WGS) entry which is preliminary data.</text>
</comment>
<dbReference type="InterPro" id="IPR003148">
    <property type="entry name" value="RCK_N"/>
</dbReference>
<feature type="transmembrane region" description="Helical" evidence="11">
    <location>
        <begin position="294"/>
        <end position="315"/>
    </location>
</feature>
<dbReference type="PANTHER" id="PTHR46157">
    <property type="entry name" value="K(+) EFFLUX ANTIPORTER 3, CHLOROPLASTIC"/>
    <property type="match status" value="1"/>
</dbReference>
<dbReference type="InterPro" id="IPR038770">
    <property type="entry name" value="Na+/solute_symporter_sf"/>
</dbReference>
<evidence type="ECO:0000313" key="14">
    <source>
        <dbReference type="EMBL" id="MBF6058461.1"/>
    </source>
</evidence>
<keyword evidence="8 11" id="KW-1133">Transmembrane helix</keyword>
<feature type="transmembrane region" description="Helical" evidence="11">
    <location>
        <begin position="86"/>
        <end position="108"/>
    </location>
</feature>
<feature type="transmembrane region" description="Helical" evidence="11">
    <location>
        <begin position="178"/>
        <end position="200"/>
    </location>
</feature>
<evidence type="ECO:0000256" key="7">
    <source>
        <dbReference type="ARBA" id="ARBA00022958"/>
    </source>
</evidence>
<keyword evidence="10 11" id="KW-0472">Membrane</keyword>
<dbReference type="InterPro" id="IPR036721">
    <property type="entry name" value="RCK_C_sf"/>
</dbReference>
<dbReference type="NCBIfam" id="TIGR00932">
    <property type="entry name" value="2a37"/>
    <property type="match status" value="1"/>
</dbReference>
<dbReference type="PROSITE" id="PS51202">
    <property type="entry name" value="RCK_C"/>
    <property type="match status" value="1"/>
</dbReference>
<keyword evidence="4" id="KW-0050">Antiport</keyword>
<dbReference type="Pfam" id="PF02080">
    <property type="entry name" value="TrkA_C"/>
    <property type="match status" value="1"/>
</dbReference>
<evidence type="ECO:0000256" key="3">
    <source>
        <dbReference type="ARBA" id="ARBA00022448"/>
    </source>
</evidence>
<feature type="transmembrane region" description="Helical" evidence="11">
    <location>
        <begin position="147"/>
        <end position="166"/>
    </location>
</feature>
<feature type="domain" description="RCK C-terminal" evidence="13">
    <location>
        <begin position="574"/>
        <end position="660"/>
    </location>
</feature>
<feature type="transmembrane region" description="Helical" evidence="11">
    <location>
        <begin position="55"/>
        <end position="74"/>
    </location>
</feature>
<accession>A0ABS0C047</accession>
<dbReference type="EMBL" id="JACBGI020000018">
    <property type="protein sequence ID" value="MBF6058461.1"/>
    <property type="molecule type" value="Genomic_DNA"/>
</dbReference>
<evidence type="ECO:0000256" key="11">
    <source>
        <dbReference type="SAM" id="Phobius"/>
    </source>
</evidence>
<gene>
    <name evidence="14" type="ORF">H8792_008915</name>
</gene>
<dbReference type="SUPFAM" id="SSF51735">
    <property type="entry name" value="NAD(P)-binding Rossmann-fold domains"/>
    <property type="match status" value="1"/>
</dbReference>
<evidence type="ECO:0000256" key="5">
    <source>
        <dbReference type="ARBA" id="ARBA00022538"/>
    </source>
</evidence>
<feature type="transmembrane region" description="Helical" evidence="11">
    <location>
        <begin position="6"/>
        <end position="24"/>
    </location>
</feature>
<keyword evidence="9" id="KW-0406">Ion transport</keyword>
<protein>
    <submittedName>
        <fullName evidence="14">Cation:proton antiporter</fullName>
    </submittedName>
</protein>
<dbReference type="PANTHER" id="PTHR46157:SF4">
    <property type="entry name" value="K(+) EFFLUX ANTIPORTER 3, CHLOROPLASTIC"/>
    <property type="match status" value="1"/>
</dbReference>
<feature type="transmembrane region" description="Helical" evidence="11">
    <location>
        <begin position="361"/>
        <end position="379"/>
    </location>
</feature>
<dbReference type="Pfam" id="PF00999">
    <property type="entry name" value="Na_H_Exchanger"/>
    <property type="match status" value="1"/>
</dbReference>
<keyword evidence="6 11" id="KW-0812">Transmembrane</keyword>
<dbReference type="Gene3D" id="3.40.50.720">
    <property type="entry name" value="NAD(P)-binding Rossmann-like Domain"/>
    <property type="match status" value="1"/>
</dbReference>
<feature type="transmembrane region" description="Helical" evidence="11">
    <location>
        <begin position="327"/>
        <end position="349"/>
    </location>
</feature>
<dbReference type="Gene3D" id="1.20.1530.20">
    <property type="match status" value="1"/>
</dbReference>
<dbReference type="InterPro" id="IPR036291">
    <property type="entry name" value="NAD(P)-bd_dom_sf"/>
</dbReference>
<keyword evidence="3" id="KW-0813">Transport</keyword>
<comment type="subcellular location">
    <subcellularLocation>
        <location evidence="1">Membrane</location>
        <topology evidence="1">Multi-pass membrane protein</topology>
    </subcellularLocation>
</comment>
<keyword evidence="15" id="KW-1185">Reference proteome</keyword>
<dbReference type="Gene3D" id="3.30.70.1450">
    <property type="entry name" value="Regulator of K+ conductance, C-terminal domain"/>
    <property type="match status" value="1"/>
</dbReference>
<comment type="similarity">
    <text evidence="2">Belongs to the monovalent cation:proton antiporter 2 (CPA2) transporter (TC 2.A.37) family.</text>
</comment>
<feature type="domain" description="RCK N-terminal" evidence="12">
    <location>
        <begin position="410"/>
        <end position="527"/>
    </location>
</feature>
<dbReference type="InterPro" id="IPR006037">
    <property type="entry name" value="RCK_C"/>
</dbReference>
<evidence type="ECO:0000259" key="13">
    <source>
        <dbReference type="PROSITE" id="PS51202"/>
    </source>
</evidence>
<evidence type="ECO:0000256" key="4">
    <source>
        <dbReference type="ARBA" id="ARBA00022449"/>
    </source>
</evidence>
<dbReference type="SUPFAM" id="SSF116726">
    <property type="entry name" value="TrkA C-terminal domain-like"/>
    <property type="match status" value="1"/>
</dbReference>
<dbReference type="Pfam" id="PF02254">
    <property type="entry name" value="TrkA_N"/>
    <property type="match status" value="1"/>
</dbReference>
<evidence type="ECO:0000256" key="6">
    <source>
        <dbReference type="ARBA" id="ARBA00022692"/>
    </source>
</evidence>
<dbReference type="InterPro" id="IPR006153">
    <property type="entry name" value="Cation/H_exchanger_TM"/>
</dbReference>
<evidence type="ECO:0000256" key="8">
    <source>
        <dbReference type="ARBA" id="ARBA00022989"/>
    </source>
</evidence>